<keyword evidence="9" id="KW-0325">Glycoprotein</keyword>
<evidence type="ECO:0000256" key="1">
    <source>
        <dbReference type="ARBA" id="ARBA00004251"/>
    </source>
</evidence>
<dbReference type="InterPro" id="IPR053896">
    <property type="entry name" value="BTN3A2-like_Ig-C"/>
</dbReference>
<evidence type="ECO:0000256" key="11">
    <source>
        <dbReference type="SAM" id="Phobius"/>
    </source>
</evidence>
<sequence length="285" mass="32257">MAPKSLGLWMLCLWIQEAVDAEEVCGNYTGIQGENIVLRCCYHGEVFDPTMFRVQWQIKDNDECLVEAHLPEQNNPPQCEHFKNRTELKDYLDLRLRNIGQEHAGKYLCILQRKKGEQFQFHFKGLVKLDVAAKYLPPVITGPSKYGEDMIFTCNSSNGSPEPTVYWINQTDNSHLSPNGTIKIKQRNGTFSVSSTLIIKATSNIKLECIIKNEQLNESLNATYIFDSSTSSRNSSNNQHQTSMIAISILATGIMIIMIILLICYQRKCSLHRAYAEAPIGVEMS</sequence>
<comment type="subcellular location">
    <subcellularLocation>
        <location evidence="1">Cell membrane</location>
        <topology evidence="1">Single-pass type I membrane protein</topology>
    </subcellularLocation>
</comment>
<dbReference type="GO" id="GO:0006955">
    <property type="term" value="P:immune response"/>
    <property type="evidence" value="ECO:0007669"/>
    <property type="project" value="TreeGrafter"/>
</dbReference>
<evidence type="ECO:0000256" key="10">
    <source>
        <dbReference type="ARBA" id="ARBA00023319"/>
    </source>
</evidence>
<evidence type="ECO:0000259" key="13">
    <source>
        <dbReference type="PROSITE" id="PS50835"/>
    </source>
</evidence>
<dbReference type="Pfam" id="PF22705">
    <property type="entry name" value="C2-set_3"/>
    <property type="match status" value="1"/>
</dbReference>
<dbReference type="PANTHER" id="PTHR25466">
    <property type="entry name" value="T-LYMPHOCYTE ACTIVATION ANTIGEN"/>
    <property type="match status" value="1"/>
</dbReference>
<feature type="chain" id="PRO_5041675328" evidence="12">
    <location>
        <begin position="22"/>
        <end position="285"/>
    </location>
</feature>
<dbReference type="CTD" id="23308"/>
<keyword evidence="2" id="KW-1003">Cell membrane</keyword>
<evidence type="ECO:0000313" key="14">
    <source>
        <dbReference type="Proteomes" id="UP001190640"/>
    </source>
</evidence>
<dbReference type="Proteomes" id="UP001190640">
    <property type="component" value="Chromosome 3"/>
</dbReference>
<dbReference type="Gene3D" id="2.60.40.10">
    <property type="entry name" value="Immunoglobulins"/>
    <property type="match status" value="2"/>
</dbReference>
<dbReference type="GO" id="GO:0042130">
    <property type="term" value="P:negative regulation of T cell proliferation"/>
    <property type="evidence" value="ECO:0007669"/>
    <property type="project" value="TreeGrafter"/>
</dbReference>
<dbReference type="InterPro" id="IPR007110">
    <property type="entry name" value="Ig-like_dom"/>
</dbReference>
<dbReference type="GO" id="GO:0071222">
    <property type="term" value="P:cellular response to lipopolysaccharide"/>
    <property type="evidence" value="ECO:0007669"/>
    <property type="project" value="TreeGrafter"/>
</dbReference>
<reference evidence="15" key="1">
    <citation type="submission" date="2025-08" db="UniProtKB">
        <authorList>
            <consortium name="RefSeq"/>
        </authorList>
    </citation>
    <scope>IDENTIFICATION</scope>
    <source>
        <tissue evidence="15">Blood</tissue>
    </source>
</reference>
<feature type="transmembrane region" description="Helical" evidence="11">
    <location>
        <begin position="244"/>
        <end position="265"/>
    </location>
</feature>
<dbReference type="GO" id="GO:0007166">
    <property type="term" value="P:cell surface receptor signaling pathway"/>
    <property type="evidence" value="ECO:0007669"/>
    <property type="project" value="TreeGrafter"/>
</dbReference>
<evidence type="ECO:0000256" key="8">
    <source>
        <dbReference type="ARBA" id="ARBA00023170"/>
    </source>
</evidence>
<dbReference type="InterPro" id="IPR051713">
    <property type="entry name" value="T-cell_Activation_Regulation"/>
</dbReference>
<evidence type="ECO:0000256" key="6">
    <source>
        <dbReference type="ARBA" id="ARBA00023136"/>
    </source>
</evidence>
<gene>
    <name evidence="15" type="primary">ICOSLG</name>
</gene>
<dbReference type="GeneID" id="129325980"/>
<proteinExistence type="predicted"/>
<evidence type="ECO:0000256" key="4">
    <source>
        <dbReference type="ARBA" id="ARBA00022729"/>
    </source>
</evidence>
<evidence type="ECO:0000313" key="15">
    <source>
        <dbReference type="RefSeq" id="XP_054829999.1"/>
    </source>
</evidence>
<dbReference type="PANTHER" id="PTHR25466:SF2">
    <property type="entry name" value="T-LYMPHOCYTE ACTIVATION ANTIGEN CD86"/>
    <property type="match status" value="1"/>
</dbReference>
<feature type="domain" description="Ig-like" evidence="13">
    <location>
        <begin position="137"/>
        <end position="221"/>
    </location>
</feature>
<evidence type="ECO:0000256" key="7">
    <source>
        <dbReference type="ARBA" id="ARBA00023157"/>
    </source>
</evidence>
<dbReference type="RefSeq" id="XP_054829999.1">
    <property type="nucleotide sequence ID" value="XM_054974024.1"/>
</dbReference>
<keyword evidence="5 11" id="KW-1133">Transmembrane helix</keyword>
<keyword evidence="10" id="KW-0393">Immunoglobulin domain</keyword>
<feature type="domain" description="Ig-like" evidence="13">
    <location>
        <begin position="32"/>
        <end position="109"/>
    </location>
</feature>
<feature type="signal peptide" evidence="12">
    <location>
        <begin position="1"/>
        <end position="21"/>
    </location>
</feature>
<dbReference type="InterPro" id="IPR013783">
    <property type="entry name" value="Ig-like_fold"/>
</dbReference>
<evidence type="ECO:0000256" key="9">
    <source>
        <dbReference type="ARBA" id="ARBA00023180"/>
    </source>
</evidence>
<dbReference type="SUPFAM" id="SSF48726">
    <property type="entry name" value="Immunoglobulin"/>
    <property type="match status" value="2"/>
</dbReference>
<dbReference type="GO" id="GO:0031295">
    <property type="term" value="P:T cell costimulation"/>
    <property type="evidence" value="ECO:0007669"/>
    <property type="project" value="TreeGrafter"/>
</dbReference>
<name>A0AA97KT49_EUBMA</name>
<organism evidence="14 15">
    <name type="scientific">Eublepharis macularius</name>
    <name type="common">Leopard gecko</name>
    <name type="synonym">Cyrtodactylus macularius</name>
    <dbReference type="NCBI Taxonomy" id="481883"/>
    <lineage>
        <taxon>Eukaryota</taxon>
        <taxon>Metazoa</taxon>
        <taxon>Chordata</taxon>
        <taxon>Craniata</taxon>
        <taxon>Vertebrata</taxon>
        <taxon>Euteleostomi</taxon>
        <taxon>Lepidosauria</taxon>
        <taxon>Squamata</taxon>
        <taxon>Bifurcata</taxon>
        <taxon>Gekkota</taxon>
        <taxon>Eublepharidae</taxon>
        <taxon>Eublepharinae</taxon>
        <taxon>Eublepharis</taxon>
    </lineage>
</organism>
<dbReference type="AlphaFoldDB" id="A0AA97KT49"/>
<dbReference type="InterPro" id="IPR036179">
    <property type="entry name" value="Ig-like_dom_sf"/>
</dbReference>
<keyword evidence="6 11" id="KW-0472">Membrane</keyword>
<evidence type="ECO:0000256" key="3">
    <source>
        <dbReference type="ARBA" id="ARBA00022692"/>
    </source>
</evidence>
<keyword evidence="8" id="KW-0675">Receptor</keyword>
<keyword evidence="7" id="KW-1015">Disulfide bond</keyword>
<dbReference type="GO" id="GO:0042102">
    <property type="term" value="P:positive regulation of T cell proliferation"/>
    <property type="evidence" value="ECO:0007669"/>
    <property type="project" value="TreeGrafter"/>
</dbReference>
<dbReference type="PROSITE" id="PS50835">
    <property type="entry name" value="IG_LIKE"/>
    <property type="match status" value="2"/>
</dbReference>
<protein>
    <submittedName>
        <fullName evidence="15">ICOS ligand</fullName>
    </submittedName>
</protein>
<keyword evidence="4 12" id="KW-0732">Signal</keyword>
<dbReference type="GO" id="GO:0009897">
    <property type="term" value="C:external side of plasma membrane"/>
    <property type="evidence" value="ECO:0007669"/>
    <property type="project" value="TreeGrafter"/>
</dbReference>
<dbReference type="KEGG" id="emc:129325980"/>
<evidence type="ECO:0000256" key="5">
    <source>
        <dbReference type="ARBA" id="ARBA00022989"/>
    </source>
</evidence>
<accession>A0AA97KT49</accession>
<evidence type="ECO:0000256" key="12">
    <source>
        <dbReference type="SAM" id="SignalP"/>
    </source>
</evidence>
<keyword evidence="14" id="KW-1185">Reference proteome</keyword>
<keyword evidence="3 11" id="KW-0812">Transmembrane</keyword>
<evidence type="ECO:0000256" key="2">
    <source>
        <dbReference type="ARBA" id="ARBA00022475"/>
    </source>
</evidence>